<protein>
    <submittedName>
        <fullName evidence="1">Uncharacterized protein</fullName>
    </submittedName>
</protein>
<keyword evidence="2" id="KW-1185">Reference proteome</keyword>
<dbReference type="EMBL" id="FOZX01000001">
    <property type="protein sequence ID" value="SFS47017.1"/>
    <property type="molecule type" value="Genomic_DNA"/>
</dbReference>
<reference evidence="2" key="1">
    <citation type="submission" date="2016-10" db="EMBL/GenBank/DDBJ databases">
        <authorList>
            <person name="Varghese N."/>
            <person name="Submissions S."/>
        </authorList>
    </citation>
    <scope>NUCLEOTIDE SEQUENCE [LARGE SCALE GENOMIC DNA]</scope>
    <source>
        <strain evidence="2">DSM 44771</strain>
    </source>
</reference>
<gene>
    <name evidence="1" type="ORF">SAMN05660874_01362</name>
</gene>
<evidence type="ECO:0000313" key="2">
    <source>
        <dbReference type="Proteomes" id="UP000198852"/>
    </source>
</evidence>
<evidence type="ECO:0000313" key="1">
    <source>
        <dbReference type="EMBL" id="SFS47017.1"/>
    </source>
</evidence>
<dbReference type="AlphaFoldDB" id="A0A1I6Q3J6"/>
<organism evidence="1 2">
    <name type="scientific">Saccharopolyspora flava</name>
    <dbReference type="NCBI Taxonomy" id="95161"/>
    <lineage>
        <taxon>Bacteria</taxon>
        <taxon>Bacillati</taxon>
        <taxon>Actinomycetota</taxon>
        <taxon>Actinomycetes</taxon>
        <taxon>Pseudonocardiales</taxon>
        <taxon>Pseudonocardiaceae</taxon>
        <taxon>Saccharopolyspora</taxon>
    </lineage>
</organism>
<sequence>MAFCSTGDTERDVKYMGEDLVRLEFPRDTVERAEEVFWWYQEMFHETLTSDSAEVREAYEYGWQLTQRLFRIAAVELFYARPCDCQGECPPFVAALEFPRSWVDQTMRFPDCEPWEFNRIWRLSAAEMFKAIRARVTSGISEKERAECR</sequence>
<dbReference type="STRING" id="95161.SAMN05660874_01362"/>
<proteinExistence type="predicted"/>
<name>A0A1I6Q3J6_9PSEU</name>
<dbReference type="Proteomes" id="UP000198852">
    <property type="component" value="Unassembled WGS sequence"/>
</dbReference>
<accession>A0A1I6Q3J6</accession>